<dbReference type="GeneID" id="87812169"/>
<dbReference type="RefSeq" id="XP_062631531.1">
    <property type="nucleotide sequence ID" value="XM_062775547.1"/>
</dbReference>
<evidence type="ECO:0000313" key="2">
    <source>
        <dbReference type="EMBL" id="WOO85505.1"/>
    </source>
</evidence>
<reference evidence="2" key="1">
    <citation type="submission" date="2023-10" db="EMBL/GenBank/DDBJ databases">
        <authorList>
            <person name="Noh H."/>
        </authorList>
    </citation>
    <scope>NUCLEOTIDE SEQUENCE</scope>
    <source>
        <strain evidence="2">DUCC4014</strain>
    </source>
</reference>
<keyword evidence="3" id="KW-1185">Reference proteome</keyword>
<sequence>MRKESVYRGTLQPSHTFTDQQVFYTAAALSKKDQAAGMFTVPRALLQCSIPDPTVEGGPRDDSCAPSNMDATSHDGKETTSSDTDV</sequence>
<evidence type="ECO:0000256" key="1">
    <source>
        <dbReference type="SAM" id="MobiDB-lite"/>
    </source>
</evidence>
<dbReference type="Proteomes" id="UP000827549">
    <property type="component" value="Chromosome 7"/>
</dbReference>
<dbReference type="EMBL" id="CP086720">
    <property type="protein sequence ID" value="WOO85505.1"/>
    <property type="molecule type" value="Genomic_DNA"/>
</dbReference>
<organism evidence="2 3">
    <name type="scientific">Vanrija pseudolonga</name>
    <dbReference type="NCBI Taxonomy" id="143232"/>
    <lineage>
        <taxon>Eukaryota</taxon>
        <taxon>Fungi</taxon>
        <taxon>Dikarya</taxon>
        <taxon>Basidiomycota</taxon>
        <taxon>Agaricomycotina</taxon>
        <taxon>Tremellomycetes</taxon>
        <taxon>Trichosporonales</taxon>
        <taxon>Trichosporonaceae</taxon>
        <taxon>Vanrija</taxon>
    </lineage>
</organism>
<accession>A0AAF0YEU7</accession>
<evidence type="ECO:0000313" key="3">
    <source>
        <dbReference type="Proteomes" id="UP000827549"/>
    </source>
</evidence>
<feature type="region of interest" description="Disordered" evidence="1">
    <location>
        <begin position="51"/>
        <end position="86"/>
    </location>
</feature>
<protein>
    <submittedName>
        <fullName evidence="2">Uncharacterized protein</fullName>
    </submittedName>
</protein>
<name>A0AAF0YEU7_9TREE</name>
<gene>
    <name evidence="2" type="ORF">LOC62_07G009005</name>
</gene>
<dbReference type="AlphaFoldDB" id="A0AAF0YEU7"/>
<proteinExistence type="predicted"/>